<evidence type="ECO:0000259" key="5">
    <source>
        <dbReference type="PROSITE" id="PS01124"/>
    </source>
</evidence>
<dbReference type="Gene3D" id="3.40.50.2300">
    <property type="match status" value="2"/>
</dbReference>
<keyword evidence="8" id="KW-1185">Reference proteome</keyword>
<dbReference type="CDD" id="cd00118">
    <property type="entry name" value="LysM"/>
    <property type="match status" value="4"/>
</dbReference>
<dbReference type="InterPro" id="IPR018392">
    <property type="entry name" value="LysM"/>
</dbReference>
<dbReference type="PANTHER" id="PTHR33734">
    <property type="entry name" value="LYSM DOMAIN-CONTAINING GPI-ANCHORED PROTEIN 2"/>
    <property type="match status" value="1"/>
</dbReference>
<keyword evidence="2" id="KW-0812">Transmembrane</keyword>
<feature type="domain" description="LysM" evidence="6">
    <location>
        <begin position="86"/>
        <end position="130"/>
    </location>
</feature>
<reference evidence="7 8" key="1">
    <citation type="journal article" date="2015" name="Int. J. Syst. Evol. Microbiol.">
        <title>Winogradskyella litoriviva sp. nov., isolated from coastal seawater.</title>
        <authorList>
            <person name="Nedashkovskaya O.I."/>
            <person name="Kukhlevskiy A.D."/>
            <person name="Zhukova N.V."/>
            <person name="Kim S.J."/>
            <person name="Rhee S.K."/>
            <person name="Mikhailov V.V."/>
        </authorList>
    </citation>
    <scope>NUCLEOTIDE SEQUENCE [LARGE SCALE GENOMIC DNA]</scope>
    <source>
        <strain evidence="7 8">KMM6491</strain>
    </source>
</reference>
<gene>
    <name evidence="7" type="ORF">HNV10_06345</name>
</gene>
<evidence type="ECO:0000256" key="3">
    <source>
        <dbReference type="ARBA" id="ARBA00022989"/>
    </source>
</evidence>
<feature type="domain" description="LysM" evidence="6">
    <location>
        <begin position="22"/>
        <end position="65"/>
    </location>
</feature>
<dbReference type="Proteomes" id="UP000805085">
    <property type="component" value="Unassembled WGS sequence"/>
</dbReference>
<proteinExistence type="predicted"/>
<dbReference type="InterPro" id="IPR018060">
    <property type="entry name" value="HTH_AraC"/>
</dbReference>
<accession>A0ABX2E434</accession>
<dbReference type="InterPro" id="IPR036779">
    <property type="entry name" value="LysM_dom_sf"/>
</dbReference>
<feature type="domain" description="LysM" evidence="6">
    <location>
        <begin position="147"/>
        <end position="190"/>
    </location>
</feature>
<dbReference type="Gene3D" id="3.10.350.10">
    <property type="entry name" value="LysM domain"/>
    <property type="match status" value="4"/>
</dbReference>
<dbReference type="SUPFAM" id="SSF53822">
    <property type="entry name" value="Periplasmic binding protein-like I"/>
    <property type="match status" value="1"/>
</dbReference>
<dbReference type="PROSITE" id="PS01124">
    <property type="entry name" value="HTH_ARAC_FAMILY_2"/>
    <property type="match status" value="1"/>
</dbReference>
<dbReference type="PANTHER" id="PTHR33734:SF22">
    <property type="entry name" value="MEMBRANE-BOUND LYTIC MUREIN TRANSGLYCOSYLASE D"/>
    <property type="match status" value="1"/>
</dbReference>
<evidence type="ECO:0000259" key="6">
    <source>
        <dbReference type="PROSITE" id="PS51782"/>
    </source>
</evidence>
<sequence length="638" mass="72429">MRNFLATLLIAFTIGLSAQNYIEHKVQSGETIQTIAKKYLVTPFDIYALNPDAKKKIQPNTVLIIPNSKIKNEPLIENKRELTGYKTHKVKRKETIYSLTKKYGISEEELKKANRHLYSENLKKGDKIKIPQFRTITSKRTLNNTVKKYTVQPKEGKWRIAYKFGVSVAELEALNPNMNSVIQPGDILNVPNIKDQEEKAIEASFGYYEVLPKETFYGLKGKLNLSQEQLEQLNPELKATGLKAGMVLKVPDSSTKDITSAEIVDVKITNLRRNLTNFKTKKIALMMPYQLHKIDVDSVEEAKDRIKNNKLLSIVLDFHVGVLMALDSAKHLGISTDLKVFDTRYHAAITSKLLAENDFSDYDAVIGPMEEQSFDRVASALKADRIPVIAAMNKPKQVYSNVFQTLPEDKLLRKTMIDFVKADSLKKSVVIISDRANKLSSESLQKEFPGSKLILSRLDKKNKTKDAYFIYHTELENIFSAGKTYVFLETNNDSFASSVISMLNGFIDSKTEIILTTLKKGKAFEGKNIDNINLSNLKFHYASVYKDYDESKNNGFVKAYRKAYGVSPSKYVARGFDITLDLLMRLASAENLYEASGDTVETEYIENKFRYTTDFFGGYVNQAFYVVKFDDLRVVKAN</sequence>
<evidence type="ECO:0000256" key="2">
    <source>
        <dbReference type="ARBA" id="ARBA00022692"/>
    </source>
</evidence>
<dbReference type="InterPro" id="IPR001828">
    <property type="entry name" value="ANF_lig-bd_rcpt"/>
</dbReference>
<dbReference type="EMBL" id="JABRWQ010000002">
    <property type="protein sequence ID" value="NRD22852.1"/>
    <property type="molecule type" value="Genomic_DNA"/>
</dbReference>
<dbReference type="SUPFAM" id="SSF54106">
    <property type="entry name" value="LysM domain"/>
    <property type="match status" value="3"/>
</dbReference>
<keyword evidence="4" id="KW-0472">Membrane</keyword>
<evidence type="ECO:0000313" key="7">
    <source>
        <dbReference type="EMBL" id="NRD22852.1"/>
    </source>
</evidence>
<feature type="domain" description="HTH araC/xylS-type" evidence="5">
    <location>
        <begin position="556"/>
        <end position="574"/>
    </location>
</feature>
<dbReference type="SMART" id="SM00257">
    <property type="entry name" value="LysM"/>
    <property type="match status" value="4"/>
</dbReference>
<dbReference type="Pfam" id="PF01094">
    <property type="entry name" value="ANF_receptor"/>
    <property type="match status" value="1"/>
</dbReference>
<dbReference type="InterPro" id="IPR028082">
    <property type="entry name" value="Peripla_BP_I"/>
</dbReference>
<dbReference type="Pfam" id="PF01476">
    <property type="entry name" value="LysM"/>
    <property type="match status" value="4"/>
</dbReference>
<comment type="subcellular location">
    <subcellularLocation>
        <location evidence="1">Membrane</location>
    </subcellularLocation>
</comment>
<dbReference type="RefSeq" id="WP_173300481.1">
    <property type="nucleotide sequence ID" value="NZ_JABRWQ010000002.1"/>
</dbReference>
<comment type="caution">
    <text evidence="7">The sequence shown here is derived from an EMBL/GenBank/DDBJ whole genome shotgun (WGS) entry which is preliminary data.</text>
</comment>
<organism evidence="7 8">
    <name type="scientific">Winogradskyella litoriviva</name>
    <dbReference type="NCBI Taxonomy" id="1220182"/>
    <lineage>
        <taxon>Bacteria</taxon>
        <taxon>Pseudomonadati</taxon>
        <taxon>Bacteroidota</taxon>
        <taxon>Flavobacteriia</taxon>
        <taxon>Flavobacteriales</taxon>
        <taxon>Flavobacteriaceae</taxon>
        <taxon>Winogradskyella</taxon>
    </lineage>
</organism>
<protein>
    <submittedName>
        <fullName evidence="7">LysM peptidoglycan-binding domain-containing protein</fullName>
    </submittedName>
</protein>
<evidence type="ECO:0000313" key="8">
    <source>
        <dbReference type="Proteomes" id="UP000805085"/>
    </source>
</evidence>
<name>A0ABX2E434_9FLAO</name>
<evidence type="ECO:0000256" key="1">
    <source>
        <dbReference type="ARBA" id="ARBA00004370"/>
    </source>
</evidence>
<evidence type="ECO:0000256" key="4">
    <source>
        <dbReference type="ARBA" id="ARBA00023136"/>
    </source>
</evidence>
<keyword evidence="3" id="KW-1133">Transmembrane helix</keyword>
<dbReference type="PROSITE" id="PS51782">
    <property type="entry name" value="LYSM"/>
    <property type="match status" value="3"/>
</dbReference>